<dbReference type="InterPro" id="IPR020902">
    <property type="entry name" value="Actin/actin-like_CS"/>
</dbReference>
<protein>
    <submittedName>
        <fullName evidence="8">Actin, clone 302-like</fullName>
    </submittedName>
</protein>
<comment type="subcellular location">
    <subcellularLocation>
        <location evidence="1">Cytoplasm</location>
    </subcellularLocation>
</comment>
<dbReference type="RefSeq" id="XP_013778575.1">
    <property type="nucleotide sequence ID" value="XM_013923121.2"/>
</dbReference>
<keyword evidence="7" id="KW-1185">Reference proteome</keyword>
<evidence type="ECO:0000256" key="4">
    <source>
        <dbReference type="ARBA" id="ARBA00022840"/>
    </source>
</evidence>
<sequence>MFEGSFPAVVIDIGSGTCKAGFAGDDIPRAIFPSIVGRPRYLAVMLGMCHKDTYIGDEAQHKRGVLTLKYPVEHGIVTSWDDMEKVWYQTFYRELQVSPEDYPVLLTEAPLNPKSNREIMIQMMFEHFNVPAIYVAIQAVLALYSSGRTSGIILDSGDGVSHTVPVYEGYAMPHAVIRLDLGGRDLTDYLIKILTERGYNFETSAEREIVRDIKEKLCYVAFDYYQEMALAATCNSLEQSYELPDGQIVTLGNERFRCPECLFQPSFIGMESCGIHEVTYNSIMKCDVDIRRNLYANIVLSGGSSMFPGLGERMQREVSLIAPVTMRVNVIAPPERKYSVWVGGSILASLSTFQHLWISRLEYNEYGPGIVHRKCF</sequence>
<dbReference type="PROSITE" id="PS01132">
    <property type="entry name" value="ACTINS_ACT_LIKE"/>
    <property type="match status" value="1"/>
</dbReference>
<evidence type="ECO:0000256" key="5">
    <source>
        <dbReference type="ARBA" id="ARBA00023212"/>
    </source>
</evidence>
<reference evidence="8" key="1">
    <citation type="submission" date="2025-08" db="UniProtKB">
        <authorList>
            <consortium name="RefSeq"/>
        </authorList>
    </citation>
    <scope>IDENTIFICATION</scope>
    <source>
        <tissue evidence="8">Muscle</tissue>
    </source>
</reference>
<dbReference type="Pfam" id="PF00022">
    <property type="entry name" value="Actin"/>
    <property type="match status" value="1"/>
</dbReference>
<keyword evidence="4" id="KW-0067">ATP-binding</keyword>
<evidence type="ECO:0000313" key="7">
    <source>
        <dbReference type="Proteomes" id="UP000694941"/>
    </source>
</evidence>
<evidence type="ECO:0000256" key="6">
    <source>
        <dbReference type="RuleBase" id="RU000487"/>
    </source>
</evidence>
<proteinExistence type="inferred from homology"/>
<dbReference type="PRINTS" id="PR00190">
    <property type="entry name" value="ACTIN"/>
</dbReference>
<evidence type="ECO:0000256" key="2">
    <source>
        <dbReference type="ARBA" id="ARBA00022490"/>
    </source>
</evidence>
<dbReference type="SUPFAM" id="SSF53067">
    <property type="entry name" value="Actin-like ATPase domain"/>
    <property type="match status" value="2"/>
</dbReference>
<dbReference type="Gene3D" id="3.30.420.40">
    <property type="match status" value="2"/>
</dbReference>
<dbReference type="InterPro" id="IPR004000">
    <property type="entry name" value="Actin"/>
</dbReference>
<dbReference type="PROSITE" id="PS00432">
    <property type="entry name" value="ACTINS_2"/>
    <property type="match status" value="1"/>
</dbReference>
<keyword evidence="2" id="KW-0963">Cytoplasm</keyword>
<organism evidence="7 8">
    <name type="scientific">Limulus polyphemus</name>
    <name type="common">Atlantic horseshoe crab</name>
    <dbReference type="NCBI Taxonomy" id="6850"/>
    <lineage>
        <taxon>Eukaryota</taxon>
        <taxon>Metazoa</taxon>
        <taxon>Ecdysozoa</taxon>
        <taxon>Arthropoda</taxon>
        <taxon>Chelicerata</taxon>
        <taxon>Merostomata</taxon>
        <taxon>Xiphosura</taxon>
        <taxon>Limulidae</taxon>
        <taxon>Limulus</taxon>
    </lineage>
</organism>
<dbReference type="InterPro" id="IPR043129">
    <property type="entry name" value="ATPase_NBD"/>
</dbReference>
<dbReference type="PROSITE" id="PS00406">
    <property type="entry name" value="ACTINS_1"/>
    <property type="match status" value="1"/>
</dbReference>
<keyword evidence="5" id="KW-0206">Cytoskeleton</keyword>
<evidence type="ECO:0000256" key="1">
    <source>
        <dbReference type="ARBA" id="ARBA00004496"/>
    </source>
</evidence>
<dbReference type="InterPro" id="IPR004001">
    <property type="entry name" value="Actin_CS"/>
</dbReference>
<dbReference type="Gene3D" id="3.90.640.10">
    <property type="entry name" value="Actin, Chain A, domain 4"/>
    <property type="match status" value="1"/>
</dbReference>
<dbReference type="PANTHER" id="PTHR11937">
    <property type="entry name" value="ACTIN"/>
    <property type="match status" value="1"/>
</dbReference>
<evidence type="ECO:0000256" key="3">
    <source>
        <dbReference type="ARBA" id="ARBA00022741"/>
    </source>
</evidence>
<comment type="similarity">
    <text evidence="6">Belongs to the actin family.</text>
</comment>
<name>A0ABM1BBC4_LIMPO</name>
<evidence type="ECO:0000313" key="8">
    <source>
        <dbReference type="RefSeq" id="XP_013778575.1"/>
    </source>
</evidence>
<gene>
    <name evidence="8" type="primary">LOC106463139</name>
</gene>
<dbReference type="Proteomes" id="UP000694941">
    <property type="component" value="Unplaced"/>
</dbReference>
<dbReference type="SMART" id="SM00268">
    <property type="entry name" value="ACTIN"/>
    <property type="match status" value="1"/>
</dbReference>
<accession>A0ABM1BBC4</accession>
<keyword evidence="3" id="KW-0547">Nucleotide-binding</keyword>
<dbReference type="GeneID" id="106463139"/>